<sequence>MFGCIVAGRLVQTNLQQVDVNKFTFQLDDAEAINHIVVFLLGTIPFQHGSAATVHLLWPNKTWQLLGMLSNEKASAIFRLKANGSKSTAQQSTTGASISDMSMDSSSSTTTSSTTVPITATLGISIEPIDVVMSQIATLASSSSSTSTVPSNALVPLSSINNSNTASPDSVAAIAQKVMSHLYNHVTSFATAVVPQGSTVLVPTGGPGSAMGVLANQADMSFLPVRAFNDWFQNVVRKAKADPMFLTRE</sequence>
<organism evidence="5 6">
    <name type="scientific">Linnemannia hyalina</name>
    <dbReference type="NCBI Taxonomy" id="64524"/>
    <lineage>
        <taxon>Eukaryota</taxon>
        <taxon>Fungi</taxon>
        <taxon>Fungi incertae sedis</taxon>
        <taxon>Mucoromycota</taxon>
        <taxon>Mortierellomycotina</taxon>
        <taxon>Mortierellomycetes</taxon>
        <taxon>Mortierellales</taxon>
        <taxon>Mortierellaceae</taxon>
        <taxon>Linnemannia</taxon>
    </lineage>
</organism>
<evidence type="ECO:0000259" key="4">
    <source>
        <dbReference type="Pfam" id="PF21057"/>
    </source>
</evidence>
<dbReference type="GO" id="GO:0006606">
    <property type="term" value="P:protein import into nucleus"/>
    <property type="evidence" value="ECO:0007669"/>
    <property type="project" value="TreeGrafter"/>
</dbReference>
<dbReference type="PANTHER" id="PTHR12925:SF0">
    <property type="entry name" value="PROTEIN HIKESHI"/>
    <property type="match status" value="1"/>
</dbReference>
<dbReference type="Proteomes" id="UP000707451">
    <property type="component" value="Unassembled WGS sequence"/>
</dbReference>
<proteinExistence type="inferred from homology"/>
<evidence type="ECO:0000313" key="6">
    <source>
        <dbReference type="Proteomes" id="UP000707451"/>
    </source>
</evidence>
<feature type="domain" description="Hikeshi-like C-terminal" evidence="4">
    <location>
        <begin position="170"/>
        <end position="247"/>
    </location>
</feature>
<dbReference type="OrthoDB" id="10248398at2759"/>
<protein>
    <recommendedName>
        <fullName evidence="7">Hikeshi-like domain-containing protein</fullName>
    </recommendedName>
</protein>
<evidence type="ECO:0008006" key="7">
    <source>
        <dbReference type="Google" id="ProtNLM"/>
    </source>
</evidence>
<feature type="compositionally biased region" description="Low complexity" evidence="2">
    <location>
        <begin position="99"/>
        <end position="114"/>
    </location>
</feature>
<dbReference type="Pfam" id="PF05603">
    <property type="entry name" value="Hikeshi-like_N"/>
    <property type="match status" value="1"/>
</dbReference>
<feature type="domain" description="Hikeshi-like N-terminal" evidence="3">
    <location>
        <begin position="5"/>
        <end position="141"/>
    </location>
</feature>
<comment type="similarity">
    <text evidence="1">Belongs to the OPI10 family.</text>
</comment>
<evidence type="ECO:0000259" key="3">
    <source>
        <dbReference type="Pfam" id="PF05603"/>
    </source>
</evidence>
<evidence type="ECO:0000256" key="1">
    <source>
        <dbReference type="ARBA" id="ARBA00006623"/>
    </source>
</evidence>
<feature type="region of interest" description="Disordered" evidence="2">
    <location>
        <begin position="89"/>
        <end position="114"/>
    </location>
</feature>
<dbReference type="GO" id="GO:0005829">
    <property type="term" value="C:cytosol"/>
    <property type="evidence" value="ECO:0007669"/>
    <property type="project" value="TreeGrafter"/>
</dbReference>
<evidence type="ECO:0000256" key="2">
    <source>
        <dbReference type="SAM" id="MobiDB-lite"/>
    </source>
</evidence>
<dbReference type="GO" id="GO:0005634">
    <property type="term" value="C:nucleus"/>
    <property type="evidence" value="ECO:0007669"/>
    <property type="project" value="TreeGrafter"/>
</dbReference>
<dbReference type="InterPro" id="IPR048364">
    <property type="entry name" value="Hikeshi-like_C"/>
</dbReference>
<keyword evidence="6" id="KW-1185">Reference proteome</keyword>
<name>A0A9P7XJZ4_9FUNG</name>
<dbReference type="Pfam" id="PF21057">
    <property type="entry name" value="Hikeshi-like_C"/>
    <property type="match status" value="1"/>
</dbReference>
<dbReference type="PANTHER" id="PTHR12925">
    <property type="entry name" value="HIKESHI FAMILY MEMBER"/>
    <property type="match status" value="1"/>
</dbReference>
<dbReference type="InterPro" id="IPR008493">
    <property type="entry name" value="Hikeshi-like_N"/>
</dbReference>
<dbReference type="AlphaFoldDB" id="A0A9P7XJZ4"/>
<gene>
    <name evidence="5" type="ORF">KI688_006721</name>
</gene>
<dbReference type="InterPro" id="IPR031318">
    <property type="entry name" value="OPI10"/>
</dbReference>
<accession>A0A9P7XJZ4</accession>
<evidence type="ECO:0000313" key="5">
    <source>
        <dbReference type="EMBL" id="KAG9062002.1"/>
    </source>
</evidence>
<comment type="caution">
    <text evidence="5">The sequence shown here is derived from an EMBL/GenBank/DDBJ whole genome shotgun (WGS) entry which is preliminary data.</text>
</comment>
<dbReference type="GO" id="GO:0061608">
    <property type="term" value="F:nuclear import signal receptor activity"/>
    <property type="evidence" value="ECO:0007669"/>
    <property type="project" value="TreeGrafter"/>
</dbReference>
<dbReference type="EMBL" id="JAHRHY010000021">
    <property type="protein sequence ID" value="KAG9062002.1"/>
    <property type="molecule type" value="Genomic_DNA"/>
</dbReference>
<reference evidence="5" key="1">
    <citation type="submission" date="2021-06" db="EMBL/GenBank/DDBJ databases">
        <title>Genome Sequence of Mortierella hyaline Strain SCG-10, a Cold-Adapted, Nitrate-Reducing Fungus Isolated from Soil in Minnesota, USA.</title>
        <authorList>
            <person name="Aldossari N."/>
        </authorList>
    </citation>
    <scope>NUCLEOTIDE SEQUENCE</scope>
    <source>
        <strain evidence="5">SCG-10</strain>
    </source>
</reference>